<organism evidence="9 12">
    <name type="scientific">Aphanomyces astaci</name>
    <name type="common">Crayfish plague agent</name>
    <dbReference type="NCBI Taxonomy" id="112090"/>
    <lineage>
        <taxon>Eukaryota</taxon>
        <taxon>Sar</taxon>
        <taxon>Stramenopiles</taxon>
        <taxon>Oomycota</taxon>
        <taxon>Saprolegniomycetes</taxon>
        <taxon>Saprolegniales</taxon>
        <taxon>Verrucalvaceae</taxon>
        <taxon>Aphanomyces</taxon>
    </lineage>
</organism>
<dbReference type="GO" id="GO:0015631">
    <property type="term" value="F:tubulin binding"/>
    <property type="evidence" value="ECO:0007669"/>
    <property type="project" value="TreeGrafter"/>
</dbReference>
<keyword evidence="3" id="KW-0547">Nucleotide-binding</keyword>
<keyword evidence="7" id="KW-0732">Signal</keyword>
<feature type="chain" id="PRO_5035557076" description="Tubulin--tyrosine ligase-like protein 9" evidence="7">
    <location>
        <begin position="19"/>
        <end position="774"/>
    </location>
</feature>
<evidence type="ECO:0000259" key="8">
    <source>
        <dbReference type="Pfam" id="PF00850"/>
    </source>
</evidence>
<dbReference type="AlphaFoldDB" id="A0A397BU45"/>
<evidence type="ECO:0000256" key="1">
    <source>
        <dbReference type="ARBA" id="ARBA00006820"/>
    </source>
</evidence>
<evidence type="ECO:0000313" key="10">
    <source>
        <dbReference type="EMBL" id="RHY42496.1"/>
    </source>
</evidence>
<evidence type="ECO:0000313" key="12">
    <source>
        <dbReference type="Proteomes" id="UP000266239"/>
    </source>
</evidence>
<feature type="region of interest" description="Disordered" evidence="6">
    <location>
        <begin position="401"/>
        <end position="434"/>
    </location>
</feature>
<comment type="similarity">
    <text evidence="1">Belongs to the tubulin--tyrosine ligase family.</text>
</comment>
<dbReference type="InterPro" id="IPR000286">
    <property type="entry name" value="HDACs"/>
</dbReference>
<evidence type="ECO:0000256" key="2">
    <source>
        <dbReference type="ARBA" id="ARBA00022598"/>
    </source>
</evidence>
<dbReference type="InterPro" id="IPR004344">
    <property type="entry name" value="TTL/TTLL_fam"/>
</dbReference>
<dbReference type="SUPFAM" id="SSF52768">
    <property type="entry name" value="Arginase/deacetylase"/>
    <property type="match status" value="1"/>
</dbReference>
<feature type="domain" description="Histone deacetylase" evidence="8">
    <location>
        <begin position="147"/>
        <end position="399"/>
    </location>
</feature>
<dbReference type="Gene3D" id="3.40.800.20">
    <property type="entry name" value="Histone deacetylase domain"/>
    <property type="match status" value="1"/>
</dbReference>
<name>A0A397BU45_APHAT</name>
<evidence type="ECO:0000256" key="7">
    <source>
        <dbReference type="SAM" id="SignalP"/>
    </source>
</evidence>
<dbReference type="EMBL" id="QUTC01008901">
    <property type="protein sequence ID" value="RHY42496.1"/>
    <property type="molecule type" value="Genomic_DNA"/>
</dbReference>
<evidence type="ECO:0000313" key="9">
    <source>
        <dbReference type="EMBL" id="RHY24734.1"/>
    </source>
</evidence>
<evidence type="ECO:0000256" key="5">
    <source>
        <dbReference type="ARBA" id="ARBA00030445"/>
    </source>
</evidence>
<feature type="compositionally biased region" description="Basic and acidic residues" evidence="6">
    <location>
        <begin position="401"/>
        <end position="410"/>
    </location>
</feature>
<dbReference type="Pfam" id="PF00850">
    <property type="entry name" value="Hist_deacetyl"/>
    <property type="match status" value="1"/>
</dbReference>
<dbReference type="Proteomes" id="UP000266239">
    <property type="component" value="Unassembled WGS sequence"/>
</dbReference>
<evidence type="ECO:0000256" key="6">
    <source>
        <dbReference type="SAM" id="MobiDB-lite"/>
    </source>
</evidence>
<dbReference type="GO" id="GO:0036064">
    <property type="term" value="C:ciliary basal body"/>
    <property type="evidence" value="ECO:0007669"/>
    <property type="project" value="TreeGrafter"/>
</dbReference>
<dbReference type="InterPro" id="IPR023801">
    <property type="entry name" value="His_deacetylse_dom"/>
</dbReference>
<gene>
    <name evidence="9" type="ORF">DYB25_003731</name>
    <name evidence="10" type="ORF">DYB38_009852</name>
</gene>
<evidence type="ECO:0000256" key="3">
    <source>
        <dbReference type="ARBA" id="ARBA00022741"/>
    </source>
</evidence>
<dbReference type="PRINTS" id="PR01270">
    <property type="entry name" value="HDASUPER"/>
</dbReference>
<dbReference type="Proteomes" id="UP000265716">
    <property type="component" value="Unassembled WGS sequence"/>
</dbReference>
<keyword evidence="4" id="KW-0067">ATP-binding</keyword>
<dbReference type="GO" id="GO:0000226">
    <property type="term" value="P:microtubule cytoskeleton organization"/>
    <property type="evidence" value="ECO:0007669"/>
    <property type="project" value="TreeGrafter"/>
</dbReference>
<dbReference type="PANTHER" id="PTHR12241">
    <property type="entry name" value="TUBULIN POLYGLUTAMYLASE"/>
    <property type="match status" value="1"/>
</dbReference>
<dbReference type="GO" id="GO:0070740">
    <property type="term" value="F:tubulin-glutamic acid ligase activity"/>
    <property type="evidence" value="ECO:0007669"/>
    <property type="project" value="TreeGrafter"/>
</dbReference>
<dbReference type="GO" id="GO:0005524">
    <property type="term" value="F:ATP binding"/>
    <property type="evidence" value="ECO:0007669"/>
    <property type="project" value="UniProtKB-KW"/>
</dbReference>
<dbReference type="InterPro" id="IPR037138">
    <property type="entry name" value="His_deacetylse_dom_sf"/>
</dbReference>
<dbReference type="VEuPathDB" id="FungiDB:H257_11044"/>
<dbReference type="PROSITE" id="PS51221">
    <property type="entry name" value="TTL"/>
    <property type="match status" value="1"/>
</dbReference>
<keyword evidence="2" id="KW-0436">Ligase</keyword>
<dbReference type="Pfam" id="PF03133">
    <property type="entry name" value="TTL"/>
    <property type="match status" value="1"/>
</dbReference>
<dbReference type="Gene3D" id="3.30.470.20">
    <property type="entry name" value="ATP-grasp fold, B domain"/>
    <property type="match status" value="1"/>
</dbReference>
<dbReference type="PANTHER" id="PTHR12241:SF39">
    <property type="entry name" value="TUBULIN POLYGLUTAMYLASE TTLL9-RELATED"/>
    <property type="match status" value="1"/>
</dbReference>
<comment type="caution">
    <text evidence="9">The sequence shown here is derived from an EMBL/GenBank/DDBJ whole genome shotgun (WGS) entry which is preliminary data.</text>
</comment>
<dbReference type="EMBL" id="QUTA01003157">
    <property type="protein sequence ID" value="RHY24734.1"/>
    <property type="molecule type" value="Genomic_DNA"/>
</dbReference>
<reference evidence="11 12" key="1">
    <citation type="submission" date="2018-08" db="EMBL/GenBank/DDBJ databases">
        <title>Aphanomyces genome sequencing and annotation.</title>
        <authorList>
            <person name="Minardi D."/>
            <person name="Oidtmann B."/>
            <person name="Van Der Giezen M."/>
            <person name="Studholme D.J."/>
        </authorList>
    </citation>
    <scope>NUCLEOTIDE SEQUENCE [LARGE SCALE GENOMIC DNA]</scope>
    <source>
        <strain evidence="10 11">SA</strain>
        <strain evidence="9 12">Yx</strain>
    </source>
</reference>
<protein>
    <recommendedName>
        <fullName evidence="5">Tubulin--tyrosine ligase-like protein 9</fullName>
    </recommendedName>
</protein>
<feature type="signal peptide" evidence="7">
    <location>
        <begin position="1"/>
        <end position="18"/>
    </location>
</feature>
<dbReference type="VEuPathDB" id="FungiDB:H257_11045"/>
<accession>A0A397BU45</accession>
<evidence type="ECO:0000313" key="11">
    <source>
        <dbReference type="Proteomes" id="UP000265716"/>
    </source>
</evidence>
<dbReference type="InterPro" id="IPR023696">
    <property type="entry name" value="Ureohydrolase_dom_sf"/>
</dbReference>
<sequence length="774" mass="86570">MQPCLSTFILSPFLAVVGNPELPIPDKLEDILEADLNRTPSGKPLESTNPTRVFETTDLHHACRYLDVDRAALFLTHASSDSVNFVSVEDGYSALTLAAMAPDSHFDVSLRLAQVQSHTDGCMALTPRLQVHVQGTAVAAAKLESICDTNFSRGTLKAALRAAGSVCHAVHAVAMGKYRNAFCVVRPPGHHAGTLVHKDDEVDIYDGEGWSGLLKDSISCGFCILNNVMIGAQYALDTCPHVKKVAIVDFDAHHGNGTQDILTQHPRPNVLFISLHVFAEGFYPGSGGDHDYARNIYNFPIHPMWTHAKDKGSAAFRAKVTQVVLPLLRAFGPDLILVSAGFDGCHHDIGNKQYGQRDGPVGMDLSPGDFHWVTTQLMLMANLCCNGRLVSVLEGGYGRVRTEHDDKDDTSPDGAVAASPDGSQPGTSPEDNHATTAPLILDTLQASAHAHLQALTCQSYVEPPPLKTRTRRFMNDKEKEKQNKAEAAQRVRQARIADAQKVAKAKAGNSGGVIRFKTTFRNTIFDAMLRRGWKESDTDWDFYWADREFIYDVLDSVHLDVSQKVNHFRNGRELCRKDLLIKNLKRARRAQKKNEEFPYDFFPITYILPGDIFVGSCKNHIRAQGKGIFLFTKLSQISDWRTDYRYKQPENQQVETYVVQKYISNPYLVGGKKFDLRLYALVTSFAPLEMYLYRSGFARFTNSRYSNNASDIENSFIHLTNVAIQKTSDKYDKKHGGKWDLKSLKLYMMSHHGVARVDRLFYQIQMVIIRSLQR</sequence>
<evidence type="ECO:0000256" key="4">
    <source>
        <dbReference type="ARBA" id="ARBA00022840"/>
    </source>
</evidence>
<proteinExistence type="inferred from homology"/>